<dbReference type="PANTHER" id="PTHR19446">
    <property type="entry name" value="REVERSE TRANSCRIPTASES"/>
    <property type="match status" value="1"/>
</dbReference>
<evidence type="ECO:0000313" key="2">
    <source>
        <dbReference type="EMBL" id="KAF7488501.1"/>
    </source>
</evidence>
<dbReference type="GO" id="GO:0071897">
    <property type="term" value="P:DNA biosynthetic process"/>
    <property type="evidence" value="ECO:0007669"/>
    <property type="project" value="UniProtKB-ARBA"/>
</dbReference>
<dbReference type="Pfam" id="PF00078">
    <property type="entry name" value="RVT_1"/>
    <property type="match status" value="1"/>
</dbReference>
<proteinExistence type="predicted"/>
<sequence length="508" mass="58963">MIQKAAYKSMPTIKRPTYQRRSIWWDDELKCMQIVVKNMRNRFSHEHDPETPPTISSLTKDYIELLISKSNSKKAPGLDHITYEILDHKIDSLVSLIAIDFSGAFDNADWDIILKNMTSLQIPHYLVRIIDSYFQNRIVSMRFNNNQYSKTMTQGCPQGSPLSPLLWNILLNSLLDSFSFGNATIHAYADDITIICHGKDITTLHRLTQEILTPIMLGSSTIQTVRQLKILGLTFENHKLKRKLNFTPHVNSIVNRTIKIKNILHCFCKNTLGVDTRKRQNLYKGLIRPVMTYGSEIWADQINKKQFSKLESLQHQILRNSIMAFRTVSKPCVTSLTKVETLQTNIKIKNTKFLHRNRIATLDTIDISQFAKQTRKSELDSIFQSTNPNFRLFFSQDIPKFIHTNFYTTQFFTGHGPFREYLSRLHITDNSDCSCSNGILQNPQHLLLDCPNYINIKHELHLHNITELASFVSDRETFKQFKKLCKHIHDHLRQELAQHTTNTPHNPN</sequence>
<dbReference type="Proteomes" id="UP000070412">
    <property type="component" value="Unassembled WGS sequence"/>
</dbReference>
<keyword evidence="4" id="KW-1185">Reference proteome</keyword>
<gene>
    <name evidence="2" type="ORF">SSS_7627</name>
</gene>
<evidence type="ECO:0000313" key="4">
    <source>
        <dbReference type="Proteomes" id="UP000070412"/>
    </source>
</evidence>
<accession>A0A834R1Y5</accession>
<reference evidence="4" key="1">
    <citation type="journal article" date="2020" name="PLoS Negl. Trop. Dis.">
        <title>High-quality nuclear genome for Sarcoptes scabiei-A critical resource for a neglected parasite.</title>
        <authorList>
            <person name="Korhonen P.K."/>
            <person name="Gasser R.B."/>
            <person name="Ma G."/>
            <person name="Wang T."/>
            <person name="Stroehlein A.J."/>
            <person name="Young N.D."/>
            <person name="Ang C.S."/>
            <person name="Fernando D.D."/>
            <person name="Lu H.C."/>
            <person name="Taylor S."/>
            <person name="Reynolds S.L."/>
            <person name="Mofiz E."/>
            <person name="Najaraj S.H."/>
            <person name="Gowda H."/>
            <person name="Madugundu A."/>
            <person name="Renuse S."/>
            <person name="Holt D."/>
            <person name="Pandey A."/>
            <person name="Papenfuss A.T."/>
            <person name="Fischer K."/>
        </authorList>
    </citation>
    <scope>NUCLEOTIDE SEQUENCE [LARGE SCALE GENOMIC DNA]</scope>
</reference>
<feature type="domain" description="Reverse transcriptase" evidence="1">
    <location>
        <begin position="1"/>
        <end position="288"/>
    </location>
</feature>
<organism evidence="2">
    <name type="scientific">Sarcoptes scabiei</name>
    <name type="common">Itch mite</name>
    <name type="synonym">Acarus scabiei</name>
    <dbReference type="NCBI Taxonomy" id="52283"/>
    <lineage>
        <taxon>Eukaryota</taxon>
        <taxon>Metazoa</taxon>
        <taxon>Ecdysozoa</taxon>
        <taxon>Arthropoda</taxon>
        <taxon>Chelicerata</taxon>
        <taxon>Arachnida</taxon>
        <taxon>Acari</taxon>
        <taxon>Acariformes</taxon>
        <taxon>Sarcoptiformes</taxon>
        <taxon>Astigmata</taxon>
        <taxon>Psoroptidia</taxon>
        <taxon>Sarcoptoidea</taxon>
        <taxon>Sarcoptidae</taxon>
        <taxon>Sarcoptinae</taxon>
        <taxon>Sarcoptes</taxon>
    </lineage>
</organism>
<dbReference type="InterPro" id="IPR043502">
    <property type="entry name" value="DNA/RNA_pol_sf"/>
</dbReference>
<dbReference type="OrthoDB" id="6497143at2759"/>
<evidence type="ECO:0000313" key="3">
    <source>
        <dbReference type="EnsemblMetazoa" id="KAF7488501.1"/>
    </source>
</evidence>
<dbReference type="EMBL" id="WVUK01000066">
    <property type="protein sequence ID" value="KAF7488501.1"/>
    <property type="molecule type" value="Genomic_DNA"/>
</dbReference>
<evidence type="ECO:0000259" key="1">
    <source>
        <dbReference type="PROSITE" id="PS50878"/>
    </source>
</evidence>
<protein>
    <recommendedName>
        <fullName evidence="1">Reverse transcriptase domain-containing protein</fullName>
    </recommendedName>
</protein>
<name>A0A834R1Y5_SARSC</name>
<reference evidence="2" key="2">
    <citation type="submission" date="2020-01" db="EMBL/GenBank/DDBJ databases">
        <authorList>
            <person name="Korhonen P.K.K."/>
            <person name="Guangxu M.G."/>
            <person name="Wang T.W."/>
            <person name="Stroehlein A.J.S."/>
            <person name="Young N.D."/>
            <person name="Ang C.-S.A."/>
            <person name="Fernando D.W.F."/>
            <person name="Lu H.L."/>
            <person name="Taylor S.T."/>
            <person name="Ehtesham M.E.M."/>
            <person name="Najaraj S.H.N."/>
            <person name="Harsha G.H.G."/>
            <person name="Madugundu A.M."/>
            <person name="Renuse S.R."/>
            <person name="Holt D.H."/>
            <person name="Pandey A.P."/>
            <person name="Papenfuss A.P."/>
            <person name="Gasser R.B.G."/>
            <person name="Fischer K.F."/>
        </authorList>
    </citation>
    <scope>NUCLEOTIDE SEQUENCE</scope>
    <source>
        <strain evidence="2">SSS_KF_BRIS2020</strain>
    </source>
</reference>
<dbReference type="EnsemblMetazoa" id="SSS_7627s_mrna">
    <property type="protein sequence ID" value="KAF7488501.1"/>
    <property type="gene ID" value="SSS_7627"/>
</dbReference>
<dbReference type="AlphaFoldDB" id="A0A834R1Y5"/>
<dbReference type="PROSITE" id="PS50878">
    <property type="entry name" value="RT_POL"/>
    <property type="match status" value="1"/>
</dbReference>
<reference evidence="3" key="3">
    <citation type="submission" date="2022-06" db="UniProtKB">
        <authorList>
            <consortium name="EnsemblMetazoa"/>
        </authorList>
    </citation>
    <scope>IDENTIFICATION</scope>
</reference>
<dbReference type="SUPFAM" id="SSF56672">
    <property type="entry name" value="DNA/RNA polymerases"/>
    <property type="match status" value="1"/>
</dbReference>
<dbReference type="InterPro" id="IPR000477">
    <property type="entry name" value="RT_dom"/>
</dbReference>